<gene>
    <name evidence="1" type="ORF">UFOPK2958_00873</name>
</gene>
<dbReference type="Pfam" id="PF21863">
    <property type="entry name" value="HTH_67"/>
    <property type="match status" value="1"/>
</dbReference>
<name>A0A6J6WU21_9ZZZZ</name>
<reference evidence="1" key="1">
    <citation type="submission" date="2020-05" db="EMBL/GenBank/DDBJ databases">
        <authorList>
            <person name="Chiriac C."/>
            <person name="Salcher M."/>
            <person name="Ghai R."/>
            <person name="Kavagutti S V."/>
        </authorList>
    </citation>
    <scope>NUCLEOTIDE SEQUENCE</scope>
</reference>
<organism evidence="1">
    <name type="scientific">freshwater metagenome</name>
    <dbReference type="NCBI Taxonomy" id="449393"/>
    <lineage>
        <taxon>unclassified sequences</taxon>
        <taxon>metagenomes</taxon>
        <taxon>ecological metagenomes</taxon>
    </lineage>
</organism>
<dbReference type="AlphaFoldDB" id="A0A6J6WU21"/>
<dbReference type="EMBL" id="CAFAAB010000093">
    <property type="protein sequence ID" value="CAB4786734.1"/>
    <property type="molecule type" value="Genomic_DNA"/>
</dbReference>
<dbReference type="InterPro" id="IPR054058">
    <property type="entry name" value="HTH_67"/>
</dbReference>
<protein>
    <submittedName>
        <fullName evidence="1">Unannotated protein</fullName>
    </submittedName>
</protein>
<sequence length="252" mass="26750">MNSIETAQAIAAPFGTVGMMYYFDPGTSARGKELDLDVVSFYALGRGGVLGDIPASEVDDIFFFFKTGAITGMYGGGRAKQTAEIGAKAHLVAAEEYAQRTFGGVPTETLAALNDACTALFATLPSGRWPIYDGYRAFGYSGDVIKDAFRNAILLRELRGGVHTDAIKAANLSSAEACFLDHDGVYFALHGFQEEDKPAVTDETRARRLAAEEDTTVRMANLLEVLTDAQREALVAAGNAMQAALASPVAAS</sequence>
<proteinExistence type="predicted"/>
<accession>A0A6J6WU21</accession>
<evidence type="ECO:0000313" key="1">
    <source>
        <dbReference type="EMBL" id="CAB4786734.1"/>
    </source>
</evidence>